<evidence type="ECO:0000313" key="3">
    <source>
        <dbReference type="EMBL" id="SFB33783.1"/>
    </source>
</evidence>
<dbReference type="InterPro" id="IPR007372">
    <property type="entry name" value="Lipid/polyisoprenoid-bd_YceI"/>
</dbReference>
<reference evidence="3 4" key="1">
    <citation type="submission" date="2016-10" db="EMBL/GenBank/DDBJ databases">
        <authorList>
            <person name="de Groot N.N."/>
        </authorList>
    </citation>
    <scope>NUCLEOTIDE SEQUENCE [LARGE SCALE GENOMIC DNA]</scope>
    <source>
        <strain evidence="3 4">DSM 23399</strain>
    </source>
</reference>
<dbReference type="Pfam" id="PF04264">
    <property type="entry name" value="YceI"/>
    <property type="match status" value="1"/>
</dbReference>
<dbReference type="AlphaFoldDB" id="A0A1I1ABQ2"/>
<dbReference type="PANTHER" id="PTHR34406:SF1">
    <property type="entry name" value="PROTEIN YCEI"/>
    <property type="match status" value="1"/>
</dbReference>
<gene>
    <name evidence="3" type="ORF">SAMN04489723_107224</name>
</gene>
<accession>A0A1I1ABQ2</accession>
<keyword evidence="4" id="KW-1185">Reference proteome</keyword>
<dbReference type="PANTHER" id="PTHR34406">
    <property type="entry name" value="PROTEIN YCEI"/>
    <property type="match status" value="1"/>
</dbReference>
<evidence type="ECO:0000313" key="4">
    <source>
        <dbReference type="Proteomes" id="UP000198790"/>
    </source>
</evidence>
<dbReference type="EMBL" id="FOKK01000007">
    <property type="protein sequence ID" value="SFB33783.1"/>
    <property type="molecule type" value="Genomic_DNA"/>
</dbReference>
<proteinExistence type="predicted"/>
<dbReference type="Gene3D" id="2.40.128.110">
    <property type="entry name" value="Lipid/polyisoprenoid-binding, YceI-like"/>
    <property type="match status" value="1"/>
</dbReference>
<keyword evidence="1" id="KW-0732">Signal</keyword>
<dbReference type="OrthoDB" id="951410at2"/>
<dbReference type="SMART" id="SM00867">
    <property type="entry name" value="YceI"/>
    <property type="match status" value="1"/>
</dbReference>
<dbReference type="Proteomes" id="UP000198790">
    <property type="component" value="Unassembled WGS sequence"/>
</dbReference>
<sequence length="240" mass="25411">MKIIKPTGLIVAAALMTFACSKPADTVETTDAQEVASSEGTTLTLSPEASKIAWMGYKPTGQHHGVIPATTGTVTVNGTEVTGGSFTFDITALEIHDMEAGTEMHGKLSTHLQSDDFFDAANHPTATFEITAVEPFTADDVVADNEEFASDNTPKTNSELSPEAPNYWVSGNLTMRGTTKNIKFPATINVADGAVTAKAGFNINRTDWGLAYGDEATAVDKAKDKFVYNSVGLVLDVKAN</sequence>
<name>A0A1I1ABQ2_9BACT</name>
<dbReference type="PROSITE" id="PS51257">
    <property type="entry name" value="PROKAR_LIPOPROTEIN"/>
    <property type="match status" value="1"/>
</dbReference>
<evidence type="ECO:0000256" key="1">
    <source>
        <dbReference type="SAM" id="SignalP"/>
    </source>
</evidence>
<feature type="domain" description="Lipid/polyisoprenoid-binding YceI-like" evidence="2">
    <location>
        <begin position="42"/>
        <end position="240"/>
    </location>
</feature>
<feature type="signal peptide" evidence="1">
    <location>
        <begin position="1"/>
        <end position="24"/>
    </location>
</feature>
<organism evidence="3 4">
    <name type="scientific">Algoriphagus aquimarinus</name>
    <dbReference type="NCBI Taxonomy" id="237018"/>
    <lineage>
        <taxon>Bacteria</taxon>
        <taxon>Pseudomonadati</taxon>
        <taxon>Bacteroidota</taxon>
        <taxon>Cytophagia</taxon>
        <taxon>Cytophagales</taxon>
        <taxon>Cyclobacteriaceae</taxon>
        <taxon>Algoriphagus</taxon>
    </lineage>
</organism>
<dbReference type="SUPFAM" id="SSF101874">
    <property type="entry name" value="YceI-like"/>
    <property type="match status" value="1"/>
</dbReference>
<dbReference type="STRING" id="237018.SAMN04489723_107224"/>
<protein>
    <submittedName>
        <fullName evidence="3">YceI-like domain-containing protein</fullName>
    </submittedName>
</protein>
<dbReference type="RefSeq" id="WP_092897491.1">
    <property type="nucleotide sequence ID" value="NZ_CAXBKE010000012.1"/>
</dbReference>
<evidence type="ECO:0000259" key="2">
    <source>
        <dbReference type="SMART" id="SM00867"/>
    </source>
</evidence>
<dbReference type="InterPro" id="IPR036761">
    <property type="entry name" value="TTHA0802/YceI-like_sf"/>
</dbReference>
<feature type="chain" id="PRO_5011761356" evidence="1">
    <location>
        <begin position="25"/>
        <end position="240"/>
    </location>
</feature>